<protein>
    <submittedName>
        <fullName evidence="1">Uncharacterized protein</fullName>
    </submittedName>
</protein>
<dbReference type="OrthoDB" id="5077844at2759"/>
<dbReference type="GeneID" id="68350434"/>
<dbReference type="EMBL" id="JAIZPD010000001">
    <property type="protein sequence ID" value="KAH0968663.1"/>
    <property type="molecule type" value="Genomic_DNA"/>
</dbReference>
<evidence type="ECO:0000313" key="2">
    <source>
        <dbReference type="Proteomes" id="UP000824596"/>
    </source>
</evidence>
<gene>
    <name evidence="1" type="ORF">HRG_01305</name>
</gene>
<name>A0A9P8N559_9HYPO</name>
<dbReference type="RefSeq" id="XP_044726176.1">
    <property type="nucleotide sequence ID" value="XM_044859776.1"/>
</dbReference>
<dbReference type="Proteomes" id="UP000824596">
    <property type="component" value="Unassembled WGS sequence"/>
</dbReference>
<organism evidence="1 2">
    <name type="scientific">Hirsutella rhossiliensis</name>
    <dbReference type="NCBI Taxonomy" id="111463"/>
    <lineage>
        <taxon>Eukaryota</taxon>
        <taxon>Fungi</taxon>
        <taxon>Dikarya</taxon>
        <taxon>Ascomycota</taxon>
        <taxon>Pezizomycotina</taxon>
        <taxon>Sordariomycetes</taxon>
        <taxon>Hypocreomycetidae</taxon>
        <taxon>Hypocreales</taxon>
        <taxon>Ophiocordycipitaceae</taxon>
        <taxon>Hirsutella</taxon>
    </lineage>
</organism>
<accession>A0A9P8N559</accession>
<reference evidence="1" key="1">
    <citation type="submission" date="2021-09" db="EMBL/GenBank/DDBJ databases">
        <title>A high-quality genome of the endoparasitic fungus Hirsutella rhossiliensis with a comparison of Hirsutella genomes reveals transposable elements contributing to genome size variation.</title>
        <authorList>
            <person name="Lin R."/>
            <person name="Jiao Y."/>
            <person name="Sun X."/>
            <person name="Ling J."/>
            <person name="Xie B."/>
            <person name="Cheng X."/>
        </authorList>
    </citation>
    <scope>NUCLEOTIDE SEQUENCE</scope>
    <source>
        <strain evidence="1">HR02</strain>
    </source>
</reference>
<proteinExistence type="predicted"/>
<keyword evidence="2" id="KW-1185">Reference proteome</keyword>
<sequence>MDSSALPDPPGSVNEAEVESFLLPADQAELIETFRKDVRLCESDAGKFRLCSQMRNWLLVQHTQVELLIALFERVMLAECPDYRSYKKKKAKPEKTQFDAEEWDRFIGVAASGSDMITKCLPHLKAVSFRWGRDRLQHYNWPSRGWKFCKTLGAVANKMGWPEFVIKGNQLLLRRAQMDGKFRSHRIRDSPDPLNLVELRNLVKWTGEVPYTKDKDPQNVSLPFREIFVEDLPTGYGFDEHGLMIRRPSEPLMGAVSEDSRLDTTVEKITDSTLAEENVGSSITVLPPLCPLLLKSGPGSPQSVRTTYLHVVIAMPKTPGYLKINYPGRFFAHEGNKARMAEHPQMVPKMLINTLRMVRRP</sequence>
<evidence type="ECO:0000313" key="1">
    <source>
        <dbReference type="EMBL" id="KAH0968663.1"/>
    </source>
</evidence>
<dbReference type="AlphaFoldDB" id="A0A9P8N559"/>
<comment type="caution">
    <text evidence="1">The sequence shown here is derived from an EMBL/GenBank/DDBJ whole genome shotgun (WGS) entry which is preliminary data.</text>
</comment>